<evidence type="ECO:0000313" key="5">
    <source>
        <dbReference type="Proteomes" id="UP000243308"/>
    </source>
</evidence>
<dbReference type="AlphaFoldDB" id="A0A086TKD8"/>
<dbReference type="GO" id="GO:0018580">
    <property type="term" value="F:nitronate monooxygenase activity"/>
    <property type="evidence" value="ECO:0007669"/>
    <property type="project" value="InterPro"/>
</dbReference>
<sequence>MTLQTKLTKLVGIKHPIVQGGMQWVGTAELASAVSNAGGLGILTALTQPTPEHLRSEIRRCRTMTNKPFGVNLTLLPAMTPPPYAEYGDVIPTPEHLRSEIRRCRTMTNKPFGVNLTLLPAMTPPPYAEYGDVIVQEGIKVVETAGNNPGEHIKKFKEAGIFVIHKCTSIRHALTAQRLGADMLSIDGFECAGHPGEDDVTGLILLPLAAKALKIPFIASGGFGDGSGLAAALALGAEGINMGTRFLCTQEAPIHNNIKESMVNATERDTALIFRTLHNSARVFRNKVAKEVIEIERKPGGAEFAEVAPLVSGQRGKLVYENGDPDHGIWTAGQIVGLINDIPTCEVLVKRIVVEAEETIRGRLEGMLVKESKL</sequence>
<keyword evidence="3" id="KW-0560">Oxidoreductase</keyword>
<dbReference type="Gene3D" id="3.20.20.70">
    <property type="entry name" value="Aldolase class I"/>
    <property type="match status" value="2"/>
</dbReference>
<evidence type="ECO:0000313" key="4">
    <source>
        <dbReference type="EMBL" id="KFH62415.1"/>
    </source>
</evidence>
<accession>A0A086TKD8</accession>
<dbReference type="Proteomes" id="UP000243308">
    <property type="component" value="Unassembled WGS sequence"/>
</dbReference>
<dbReference type="InterPro" id="IPR013785">
    <property type="entry name" value="Aldolase_TIM"/>
</dbReference>
<dbReference type="SUPFAM" id="SSF51412">
    <property type="entry name" value="Inosine monophosphate dehydrogenase (IMPDH)"/>
    <property type="match status" value="1"/>
</dbReference>
<keyword evidence="2" id="KW-0288">FMN</keyword>
<name>A0A086TKD8_9FUNG</name>
<evidence type="ECO:0000256" key="3">
    <source>
        <dbReference type="ARBA" id="ARBA00023002"/>
    </source>
</evidence>
<dbReference type="InterPro" id="IPR004136">
    <property type="entry name" value="NMO"/>
</dbReference>
<gene>
    <name evidence="4" type="ORF">MVEG_11624</name>
</gene>
<protein>
    <submittedName>
        <fullName evidence="4">Nitronate monooxygenase</fullName>
    </submittedName>
</protein>
<reference evidence="4 5" key="1">
    <citation type="submission" date="2011-02" db="EMBL/GenBank/DDBJ databases">
        <title>The Genome Sequence of Mortierella verticillata NRRL 6337.</title>
        <authorList>
            <consortium name="The Broad Institute Genome Sequencing Platform"/>
            <person name="Russ C."/>
            <person name="Cuomo C."/>
            <person name="Burger G."/>
            <person name="Gray M.W."/>
            <person name="Holland P.W.H."/>
            <person name="King N."/>
            <person name="Lang F.B.F."/>
            <person name="Roger A.J."/>
            <person name="Ruiz-Trillo I."/>
            <person name="Young S.K."/>
            <person name="Zeng Q."/>
            <person name="Gargeya S."/>
            <person name="Alvarado L."/>
            <person name="Berlin A."/>
            <person name="Chapman S.B."/>
            <person name="Chen Z."/>
            <person name="Freedman E."/>
            <person name="Gellesch M."/>
            <person name="Goldberg J."/>
            <person name="Griggs A."/>
            <person name="Gujja S."/>
            <person name="Heilman E."/>
            <person name="Heiman D."/>
            <person name="Howarth C."/>
            <person name="Mehta T."/>
            <person name="Neiman D."/>
            <person name="Pearson M."/>
            <person name="Roberts A."/>
            <person name="Saif S."/>
            <person name="Shea T."/>
            <person name="Shenoy N."/>
            <person name="Sisk P."/>
            <person name="Stolte C."/>
            <person name="Sykes S."/>
            <person name="White J."/>
            <person name="Yandava C."/>
            <person name="Haas B."/>
            <person name="Nusbaum C."/>
            <person name="Birren B."/>
        </authorList>
    </citation>
    <scope>NUCLEOTIDE SEQUENCE [LARGE SCALE GENOMIC DNA]</scope>
    <source>
        <strain evidence="4 5">NRRL 6337</strain>
    </source>
</reference>
<evidence type="ECO:0000256" key="1">
    <source>
        <dbReference type="ARBA" id="ARBA00022630"/>
    </source>
</evidence>
<proteinExistence type="predicted"/>
<evidence type="ECO:0000256" key="2">
    <source>
        <dbReference type="ARBA" id="ARBA00022643"/>
    </source>
</evidence>
<dbReference type="OrthoDB" id="412383at2759"/>
<keyword evidence="5" id="KW-1185">Reference proteome</keyword>
<organism evidence="4 5">
    <name type="scientific">Podila verticillata NRRL 6337</name>
    <dbReference type="NCBI Taxonomy" id="1069443"/>
    <lineage>
        <taxon>Eukaryota</taxon>
        <taxon>Fungi</taxon>
        <taxon>Fungi incertae sedis</taxon>
        <taxon>Mucoromycota</taxon>
        <taxon>Mortierellomycotina</taxon>
        <taxon>Mortierellomycetes</taxon>
        <taxon>Mortierellales</taxon>
        <taxon>Mortierellaceae</taxon>
        <taxon>Podila</taxon>
    </lineage>
</organism>
<dbReference type="PANTHER" id="PTHR32332:SF20">
    <property type="entry name" value="2-NITROPROPANE DIOXYGENASE-LIKE PROTEIN"/>
    <property type="match status" value="1"/>
</dbReference>
<keyword evidence="4" id="KW-0503">Monooxygenase</keyword>
<dbReference type="CDD" id="cd04730">
    <property type="entry name" value="NPD_like"/>
    <property type="match status" value="1"/>
</dbReference>
<dbReference type="PANTHER" id="PTHR32332">
    <property type="entry name" value="2-NITROPROPANE DIOXYGENASE"/>
    <property type="match status" value="1"/>
</dbReference>
<keyword evidence="1" id="KW-0285">Flavoprotein</keyword>
<dbReference type="Pfam" id="PF03060">
    <property type="entry name" value="NMO"/>
    <property type="match status" value="2"/>
</dbReference>
<dbReference type="EMBL" id="KN042432">
    <property type="protein sequence ID" value="KFH62415.1"/>
    <property type="molecule type" value="Genomic_DNA"/>
</dbReference>